<proteinExistence type="predicted"/>
<organism evidence="1">
    <name type="scientific">marine metagenome</name>
    <dbReference type="NCBI Taxonomy" id="408172"/>
    <lineage>
        <taxon>unclassified sequences</taxon>
        <taxon>metagenomes</taxon>
        <taxon>ecological metagenomes</taxon>
    </lineage>
</organism>
<accession>A0A381T1R9</accession>
<evidence type="ECO:0008006" key="2">
    <source>
        <dbReference type="Google" id="ProtNLM"/>
    </source>
</evidence>
<dbReference type="AlphaFoldDB" id="A0A381T1R9"/>
<gene>
    <name evidence="1" type="ORF">METZ01_LOCUS62345</name>
</gene>
<name>A0A381T1R9_9ZZZZ</name>
<evidence type="ECO:0000313" key="1">
    <source>
        <dbReference type="EMBL" id="SVA09491.1"/>
    </source>
</evidence>
<protein>
    <recommendedName>
        <fullName evidence="2">Lipoprotein</fullName>
    </recommendedName>
</protein>
<dbReference type="EMBL" id="UINC01003817">
    <property type="protein sequence ID" value="SVA09491.1"/>
    <property type="molecule type" value="Genomic_DNA"/>
</dbReference>
<reference evidence="1" key="1">
    <citation type="submission" date="2018-05" db="EMBL/GenBank/DDBJ databases">
        <authorList>
            <person name="Lanie J.A."/>
            <person name="Ng W.-L."/>
            <person name="Kazmierczak K.M."/>
            <person name="Andrzejewski T.M."/>
            <person name="Davidsen T.M."/>
            <person name="Wayne K.J."/>
            <person name="Tettelin H."/>
            <person name="Glass J.I."/>
            <person name="Rusch D."/>
            <person name="Podicherti R."/>
            <person name="Tsui H.-C.T."/>
            <person name="Winkler M.E."/>
        </authorList>
    </citation>
    <scope>NUCLEOTIDE SEQUENCE</scope>
</reference>
<dbReference type="PROSITE" id="PS51257">
    <property type="entry name" value="PROKAR_LIPOPROTEIN"/>
    <property type="match status" value="1"/>
</dbReference>
<sequence length="179" mass="19325">MRTSITLPLGIILMLALACSSASDEVASIERKDVAQSIVEEGDLDRSLVRGEAEMVAWADCLRAQGIDVTDPVVNSDGNIEKPGFPTDFDIKRNPQKLEVCDVFIQAFTSEFKQDNEGDADVIDDLLALADCLRTQGIDVKDPTITNDGIDFEIPGIKKDPTVMTAYANCSSGISKVGK</sequence>